<dbReference type="EMBL" id="SOFE01000023">
    <property type="protein sequence ID" value="TFB83119.1"/>
    <property type="molecule type" value="Genomic_DNA"/>
</dbReference>
<proteinExistence type="predicted"/>
<gene>
    <name evidence="1" type="ORF">E3O11_12250</name>
</gene>
<evidence type="ECO:0000313" key="2">
    <source>
        <dbReference type="Proteomes" id="UP000297963"/>
    </source>
</evidence>
<dbReference type="Proteomes" id="UP000297963">
    <property type="component" value="Unassembled WGS sequence"/>
</dbReference>
<reference evidence="1 2" key="1">
    <citation type="submission" date="2019-03" db="EMBL/GenBank/DDBJ databases">
        <title>Genomics of glacier-inhabiting Cryobacterium strains.</title>
        <authorList>
            <person name="Liu Q."/>
            <person name="Xin Y.-H."/>
        </authorList>
    </citation>
    <scope>NUCLEOTIDE SEQUENCE [LARGE SCALE GENOMIC DNA]</scope>
    <source>
        <strain evidence="1 2">Hh34</strain>
    </source>
</reference>
<sequence>MYPKGIKITDREMADLETRHLTRHDFHGERNYSVSPAKFAQRK</sequence>
<name>A0A4R8VIT8_9MICO</name>
<organism evidence="1 2">
    <name type="scientific">Cryobacterium levicorallinum</name>
    <dbReference type="NCBI Taxonomy" id="995038"/>
    <lineage>
        <taxon>Bacteria</taxon>
        <taxon>Bacillati</taxon>
        <taxon>Actinomycetota</taxon>
        <taxon>Actinomycetes</taxon>
        <taxon>Micrococcales</taxon>
        <taxon>Microbacteriaceae</taxon>
        <taxon>Cryobacterium</taxon>
    </lineage>
</organism>
<protein>
    <submittedName>
        <fullName evidence="1">Uncharacterized protein</fullName>
    </submittedName>
</protein>
<accession>A0A4R8VIT8</accession>
<evidence type="ECO:0000313" key="1">
    <source>
        <dbReference type="EMBL" id="TFB83119.1"/>
    </source>
</evidence>
<dbReference type="AlphaFoldDB" id="A0A4R8VIT8"/>
<comment type="caution">
    <text evidence="1">The sequence shown here is derived from an EMBL/GenBank/DDBJ whole genome shotgun (WGS) entry which is preliminary data.</text>
</comment>
<dbReference type="RefSeq" id="WP_134476932.1">
    <property type="nucleotide sequence ID" value="NZ_FOPW01000005.1"/>
</dbReference>